<dbReference type="Proteomes" id="UP001567571">
    <property type="component" value="Unassembled WGS sequence"/>
</dbReference>
<dbReference type="EMBL" id="JBEDNW010000005">
    <property type="protein sequence ID" value="MEZ3167734.1"/>
    <property type="molecule type" value="Genomic_DNA"/>
</dbReference>
<protein>
    <submittedName>
        <fullName evidence="2">DUF6517 family protein</fullName>
    </submittedName>
</protein>
<sequence length="221" mass="23332">MKRRELLAALAASGTVAAAGCAGEDGNYEFDAEPARVPESAYTAAEYTGQEPESFTIEQEFNVTGANAEVSATTWIARYTNQTVGSALFVASTPNASVVGQSVNPLVRVEGAELIRRLLEQVNQQGVGGDGTEIQADDIESRGEETRTILDAETTVSIFETTVSADVNGSNGQGGEVDDIPVLVYIATVEHGEDVIAALGVHPVEVDQSEQLLSMMEAIEH</sequence>
<dbReference type="EMBL" id="BAAADQ010000016">
    <property type="protein sequence ID" value="GAA0554026.1"/>
    <property type="molecule type" value="Genomic_DNA"/>
</dbReference>
<evidence type="ECO:0000313" key="2">
    <source>
        <dbReference type="EMBL" id="MEZ3167734.1"/>
    </source>
</evidence>
<name>A0AAV3SWT1_9EURY</name>
<dbReference type="Pfam" id="PF20127">
    <property type="entry name" value="DUF6517"/>
    <property type="match status" value="1"/>
</dbReference>
<evidence type="ECO:0000313" key="1">
    <source>
        <dbReference type="EMBL" id="GAA0554026.1"/>
    </source>
</evidence>
<accession>A0AAV3SWT1</accession>
<dbReference type="Proteomes" id="UP001501425">
    <property type="component" value="Unassembled WGS sequence"/>
</dbReference>
<organism evidence="1 3">
    <name type="scientific">Halorubrum ejinorense</name>
    <dbReference type="NCBI Taxonomy" id="425309"/>
    <lineage>
        <taxon>Archaea</taxon>
        <taxon>Methanobacteriati</taxon>
        <taxon>Methanobacteriota</taxon>
        <taxon>Stenosarchaea group</taxon>
        <taxon>Halobacteria</taxon>
        <taxon>Halobacteriales</taxon>
        <taxon>Haloferacaceae</taxon>
        <taxon>Halorubrum</taxon>
    </lineage>
</organism>
<reference evidence="1" key="1">
    <citation type="journal article" date="2014" name="Int. J. Syst. Evol. Microbiol.">
        <title>Complete genome sequence of Corynebacterium casei LMG S-19264T (=DSM 44701T), isolated from a smear-ripened cheese.</title>
        <authorList>
            <consortium name="US DOE Joint Genome Institute (JGI-PGF)"/>
            <person name="Walter F."/>
            <person name="Albersmeier A."/>
            <person name="Kalinowski J."/>
            <person name="Ruckert C."/>
        </authorList>
    </citation>
    <scope>NUCLEOTIDE SEQUENCE</scope>
    <source>
        <strain evidence="1">JCM 14265</strain>
    </source>
</reference>
<reference evidence="2 4" key="3">
    <citation type="submission" date="2024-06" db="EMBL/GenBank/DDBJ databases">
        <title>Halorubrum miltondacostae sp. nov., a potential PHA producer isolated from an inland solar saltern in Rio Maior, Portugal.</title>
        <authorList>
            <person name="Albuquerque L."/>
            <person name="Viver T."/>
            <person name="Barroso C."/>
            <person name="Claudino R."/>
            <person name="Galvan M."/>
            <person name="Simoes G."/>
            <person name="Lobo Da Cunha A."/>
            <person name="Egas C."/>
        </authorList>
    </citation>
    <scope>NUCLEOTIDE SEQUENCE [LARGE SCALE GENOMIC DNA]</scope>
    <source>
        <strain evidence="2 4">DSM 18646</strain>
    </source>
</reference>
<dbReference type="PROSITE" id="PS51257">
    <property type="entry name" value="PROKAR_LIPOPROTEIN"/>
    <property type="match status" value="1"/>
</dbReference>
<reference evidence="1" key="2">
    <citation type="submission" date="2023-12" db="EMBL/GenBank/DDBJ databases">
        <authorList>
            <person name="Sun Q."/>
            <person name="Inoue M."/>
        </authorList>
    </citation>
    <scope>NUCLEOTIDE SEQUENCE</scope>
    <source>
        <strain evidence="1">JCM 14265</strain>
    </source>
</reference>
<evidence type="ECO:0000313" key="4">
    <source>
        <dbReference type="Proteomes" id="UP001567571"/>
    </source>
</evidence>
<dbReference type="RefSeq" id="WP_343780625.1">
    <property type="nucleotide sequence ID" value="NZ_BAAADQ010000016.1"/>
</dbReference>
<keyword evidence="4" id="KW-1185">Reference proteome</keyword>
<dbReference type="AlphaFoldDB" id="A0AAV3SWT1"/>
<proteinExistence type="predicted"/>
<comment type="caution">
    <text evidence="1">The sequence shown here is derived from an EMBL/GenBank/DDBJ whole genome shotgun (WGS) entry which is preliminary data.</text>
</comment>
<evidence type="ECO:0000313" key="3">
    <source>
        <dbReference type="Proteomes" id="UP001501425"/>
    </source>
</evidence>
<gene>
    <name evidence="2" type="ORF">ABNG02_10415</name>
    <name evidence="1" type="ORF">GCM10008994_31310</name>
</gene>
<dbReference type="InterPro" id="IPR045396">
    <property type="entry name" value="DUF6517"/>
</dbReference>